<proteinExistence type="inferred from homology"/>
<dbReference type="SMART" id="SM00487">
    <property type="entry name" value="DEXDc"/>
    <property type="match status" value="1"/>
</dbReference>
<dbReference type="InterPro" id="IPR005580">
    <property type="entry name" value="DbpA/CsdA_RNA-bd_dom"/>
</dbReference>
<dbReference type="GO" id="GO:0003724">
    <property type="term" value="F:RNA helicase activity"/>
    <property type="evidence" value="ECO:0007669"/>
    <property type="project" value="UniProtKB-EC"/>
</dbReference>
<organism evidence="11 12">
    <name type="scientific">Luteimonas soli</name>
    <dbReference type="NCBI Taxonomy" id="1648966"/>
    <lineage>
        <taxon>Bacteria</taxon>
        <taxon>Pseudomonadati</taxon>
        <taxon>Pseudomonadota</taxon>
        <taxon>Gammaproteobacteria</taxon>
        <taxon>Lysobacterales</taxon>
        <taxon>Lysobacteraceae</taxon>
        <taxon>Luteimonas</taxon>
    </lineage>
</organism>
<evidence type="ECO:0000256" key="4">
    <source>
        <dbReference type="ARBA" id="ARBA00022840"/>
    </source>
</evidence>
<gene>
    <name evidence="11" type="primary">dbpA</name>
    <name evidence="11" type="ORF">ACFONC_14605</name>
</gene>
<dbReference type="GO" id="GO:0016787">
    <property type="term" value="F:hydrolase activity"/>
    <property type="evidence" value="ECO:0007669"/>
    <property type="project" value="UniProtKB-KW"/>
</dbReference>
<dbReference type="SMART" id="SM00490">
    <property type="entry name" value="HELICc"/>
    <property type="match status" value="1"/>
</dbReference>
<evidence type="ECO:0000256" key="7">
    <source>
        <dbReference type="RuleBase" id="RU000492"/>
    </source>
</evidence>
<dbReference type="SUPFAM" id="SSF52540">
    <property type="entry name" value="P-loop containing nucleoside triphosphate hydrolases"/>
    <property type="match status" value="1"/>
</dbReference>
<dbReference type="CDD" id="cd00268">
    <property type="entry name" value="DEADc"/>
    <property type="match status" value="1"/>
</dbReference>
<dbReference type="InterPro" id="IPR001650">
    <property type="entry name" value="Helicase_C-like"/>
</dbReference>
<dbReference type="InterPro" id="IPR011545">
    <property type="entry name" value="DEAD/DEAH_box_helicase_dom"/>
</dbReference>
<evidence type="ECO:0000256" key="5">
    <source>
        <dbReference type="ARBA" id="ARBA00038437"/>
    </source>
</evidence>
<reference evidence="12" key="1">
    <citation type="journal article" date="2019" name="Int. J. Syst. Evol. Microbiol.">
        <title>The Global Catalogue of Microorganisms (GCM) 10K type strain sequencing project: providing services to taxonomists for standard genome sequencing and annotation.</title>
        <authorList>
            <consortium name="The Broad Institute Genomics Platform"/>
            <consortium name="The Broad Institute Genome Sequencing Center for Infectious Disease"/>
            <person name="Wu L."/>
            <person name="Ma J."/>
        </authorList>
    </citation>
    <scope>NUCLEOTIDE SEQUENCE [LARGE SCALE GENOMIC DNA]</scope>
    <source>
        <strain evidence="12">KCTC 42441</strain>
    </source>
</reference>
<dbReference type="Gene3D" id="3.40.50.300">
    <property type="entry name" value="P-loop containing nucleotide triphosphate hydrolases"/>
    <property type="match status" value="2"/>
</dbReference>
<evidence type="ECO:0000313" key="12">
    <source>
        <dbReference type="Proteomes" id="UP001595705"/>
    </source>
</evidence>
<dbReference type="InterPro" id="IPR012677">
    <property type="entry name" value="Nucleotide-bd_a/b_plait_sf"/>
</dbReference>
<dbReference type="InterPro" id="IPR000629">
    <property type="entry name" value="RNA-helicase_DEAD-box_CS"/>
</dbReference>
<keyword evidence="4 7" id="KW-0067">ATP-binding</keyword>
<evidence type="ECO:0000256" key="2">
    <source>
        <dbReference type="ARBA" id="ARBA00022801"/>
    </source>
</evidence>
<dbReference type="PANTHER" id="PTHR47959">
    <property type="entry name" value="ATP-DEPENDENT RNA HELICASE RHLE-RELATED"/>
    <property type="match status" value="1"/>
</dbReference>
<dbReference type="Proteomes" id="UP001595705">
    <property type="component" value="Unassembled WGS sequence"/>
</dbReference>
<protein>
    <submittedName>
        <fullName evidence="11">ATP-dependent RNA helicase DbpA</fullName>
        <ecNumber evidence="11">3.6.4.13</ecNumber>
    </submittedName>
</protein>
<comment type="similarity">
    <text evidence="5 7">Belongs to the DEAD box helicase family.</text>
</comment>
<dbReference type="InterPro" id="IPR050079">
    <property type="entry name" value="DEAD_box_RNA_helicase"/>
</dbReference>
<comment type="caution">
    <text evidence="11">The sequence shown here is derived from an EMBL/GenBank/DDBJ whole genome shotgun (WGS) entry which is preliminary data.</text>
</comment>
<keyword evidence="12" id="KW-1185">Reference proteome</keyword>
<dbReference type="EMBL" id="JBHRYA010000012">
    <property type="protein sequence ID" value="MFC3717379.1"/>
    <property type="molecule type" value="Genomic_DNA"/>
</dbReference>
<dbReference type="Gene3D" id="3.30.70.330">
    <property type="match status" value="1"/>
</dbReference>
<feature type="domain" description="Helicase C-terminal" evidence="9">
    <location>
        <begin position="217"/>
        <end position="379"/>
    </location>
</feature>
<dbReference type="RefSeq" id="WP_386745298.1">
    <property type="nucleotide sequence ID" value="NZ_JBHRYA010000012.1"/>
</dbReference>
<evidence type="ECO:0000313" key="11">
    <source>
        <dbReference type="EMBL" id="MFC3717379.1"/>
    </source>
</evidence>
<feature type="domain" description="DEAD-box RNA helicase Q" evidence="10">
    <location>
        <begin position="5"/>
        <end position="33"/>
    </location>
</feature>
<evidence type="ECO:0000259" key="9">
    <source>
        <dbReference type="PROSITE" id="PS51194"/>
    </source>
</evidence>
<evidence type="ECO:0000259" key="10">
    <source>
        <dbReference type="PROSITE" id="PS51195"/>
    </source>
</evidence>
<dbReference type="EC" id="3.6.4.13" evidence="11"/>
<dbReference type="PANTHER" id="PTHR47959:SF1">
    <property type="entry name" value="ATP-DEPENDENT RNA HELICASE DBPA"/>
    <property type="match status" value="1"/>
</dbReference>
<dbReference type="InterPro" id="IPR027417">
    <property type="entry name" value="P-loop_NTPase"/>
</dbReference>
<accession>A0ABV7XN36</accession>
<name>A0ABV7XN36_9GAMM</name>
<dbReference type="PROSITE" id="PS51195">
    <property type="entry name" value="Q_MOTIF"/>
    <property type="match status" value="1"/>
</dbReference>
<keyword evidence="2 7" id="KW-0378">Hydrolase</keyword>
<dbReference type="InterPro" id="IPR044742">
    <property type="entry name" value="DEAD/DEAH_RhlB"/>
</dbReference>
<dbReference type="Pfam" id="PF00271">
    <property type="entry name" value="Helicase_C"/>
    <property type="match status" value="1"/>
</dbReference>
<sequence length="460" mass="49543">MTSATRFSDLPLSPALMPGLEALGYSELTPIQAQGLPAVLERRDVIAQAPTGSGKTAAFGLGVLQAIDAETVRTQALVLCPTRELADQVGKQLRKLATGIPNLKLSVLCGGIPLGPQLASLEHAPHVVVGTPGRIQELAAKKSLQLSAVRTLVLDEADRMLDMGFEDQIRDIVRKLPKDRQTLLFSATFPEAIRSLGNAMLREAVEVSVGSGSEPATIEQLFFEVESSRRAPTIAALLMRHQPESCVVFCNTRRDVAELVGSLAHYGFSALALHGDMEQRDRDEVLVRFANRSCSVLVASDVAARGLDVDDIGAVINHELPTDADTYLHRVGRTGRAGRSGLALSLCTPRELPRAKMIEERQGQPLRWEQVAPLSGKPRAVPQAAMATLRIDAGRTDKLRPGDIVGALTGDAGLHKDAIGKIDVYATRSYVAIARKQAEHALARLRAGKIKGRKFRVNAL</sequence>
<evidence type="ECO:0000256" key="3">
    <source>
        <dbReference type="ARBA" id="ARBA00022806"/>
    </source>
</evidence>
<dbReference type="PROSITE" id="PS51192">
    <property type="entry name" value="HELICASE_ATP_BIND_1"/>
    <property type="match status" value="1"/>
</dbReference>
<dbReference type="Pfam" id="PF03880">
    <property type="entry name" value="DbpA"/>
    <property type="match status" value="1"/>
</dbReference>
<keyword evidence="3 7" id="KW-0347">Helicase</keyword>
<evidence type="ECO:0000259" key="8">
    <source>
        <dbReference type="PROSITE" id="PS51192"/>
    </source>
</evidence>
<dbReference type="InterPro" id="IPR014001">
    <property type="entry name" value="Helicase_ATP-bd"/>
</dbReference>
<evidence type="ECO:0000256" key="6">
    <source>
        <dbReference type="PROSITE-ProRule" id="PRU00552"/>
    </source>
</evidence>
<feature type="domain" description="Helicase ATP-binding" evidence="8">
    <location>
        <begin position="36"/>
        <end position="207"/>
    </location>
</feature>
<evidence type="ECO:0000256" key="1">
    <source>
        <dbReference type="ARBA" id="ARBA00022741"/>
    </source>
</evidence>
<dbReference type="PROSITE" id="PS51194">
    <property type="entry name" value="HELICASE_CTER"/>
    <property type="match status" value="1"/>
</dbReference>
<dbReference type="Pfam" id="PF00270">
    <property type="entry name" value="DEAD"/>
    <property type="match status" value="1"/>
</dbReference>
<dbReference type="NCBIfam" id="NF008744">
    <property type="entry name" value="PRK11776.1"/>
    <property type="match status" value="1"/>
</dbReference>
<keyword evidence="1 7" id="KW-0547">Nucleotide-binding</keyword>
<dbReference type="InterPro" id="IPR014014">
    <property type="entry name" value="RNA_helicase_DEAD_Q_motif"/>
</dbReference>
<feature type="short sequence motif" description="Q motif" evidence="6">
    <location>
        <begin position="5"/>
        <end position="33"/>
    </location>
</feature>
<dbReference type="PROSITE" id="PS00039">
    <property type="entry name" value="DEAD_ATP_HELICASE"/>
    <property type="match status" value="1"/>
</dbReference>
<dbReference type="CDD" id="cd18787">
    <property type="entry name" value="SF2_C_DEAD"/>
    <property type="match status" value="1"/>
</dbReference>